<keyword evidence="4" id="KW-1185">Reference proteome</keyword>
<organism evidence="3 4">
    <name type="scientific">Ottowia flava</name>
    <dbReference type="NCBI Taxonomy" id="2675430"/>
    <lineage>
        <taxon>Bacteria</taxon>
        <taxon>Pseudomonadati</taxon>
        <taxon>Pseudomonadota</taxon>
        <taxon>Betaproteobacteria</taxon>
        <taxon>Burkholderiales</taxon>
        <taxon>Comamonadaceae</taxon>
        <taxon>Ottowia</taxon>
    </lineage>
</organism>
<dbReference type="Pfam" id="PF03401">
    <property type="entry name" value="TctC"/>
    <property type="match status" value="1"/>
</dbReference>
<dbReference type="PROSITE" id="PS51318">
    <property type="entry name" value="TAT"/>
    <property type="match status" value="1"/>
</dbReference>
<dbReference type="SUPFAM" id="SSF53850">
    <property type="entry name" value="Periplasmic binding protein-like II"/>
    <property type="match status" value="1"/>
</dbReference>
<reference evidence="4" key="1">
    <citation type="journal article" date="2019" name="Int. J. Syst. Evol. Microbiol.">
        <title>The Global Catalogue of Microorganisms (GCM) 10K type strain sequencing project: providing services to taxonomists for standard genome sequencing and annotation.</title>
        <authorList>
            <consortium name="The Broad Institute Genomics Platform"/>
            <consortium name="The Broad Institute Genome Sequencing Center for Infectious Disease"/>
            <person name="Wu L."/>
            <person name="Ma J."/>
        </authorList>
    </citation>
    <scope>NUCLEOTIDE SEQUENCE [LARGE SCALE GENOMIC DNA]</scope>
    <source>
        <strain evidence="4">LMG 29247</strain>
    </source>
</reference>
<dbReference type="InterPro" id="IPR006311">
    <property type="entry name" value="TAT_signal"/>
</dbReference>
<dbReference type="RefSeq" id="WP_147911674.1">
    <property type="nucleotide sequence ID" value="NZ_JBHUEJ010000019.1"/>
</dbReference>
<gene>
    <name evidence="3" type="ORF">ACFSF0_09300</name>
</gene>
<dbReference type="InterPro" id="IPR042100">
    <property type="entry name" value="Bug_dom1"/>
</dbReference>
<dbReference type="PIRSF" id="PIRSF017082">
    <property type="entry name" value="YflP"/>
    <property type="match status" value="1"/>
</dbReference>
<comment type="caution">
    <text evidence="3">The sequence shown here is derived from an EMBL/GenBank/DDBJ whole genome shotgun (WGS) entry which is preliminary data.</text>
</comment>
<feature type="chain" id="PRO_5046126085" evidence="2">
    <location>
        <begin position="27"/>
        <end position="329"/>
    </location>
</feature>
<evidence type="ECO:0000313" key="3">
    <source>
        <dbReference type="EMBL" id="MFD1710800.1"/>
    </source>
</evidence>
<keyword evidence="2" id="KW-0732">Signal</keyword>
<name>A0ABW4KWU9_9BURK</name>
<dbReference type="InterPro" id="IPR005064">
    <property type="entry name" value="BUG"/>
</dbReference>
<dbReference type="Gene3D" id="3.40.190.150">
    <property type="entry name" value="Bordetella uptake gene, domain 1"/>
    <property type="match status" value="1"/>
</dbReference>
<evidence type="ECO:0000313" key="4">
    <source>
        <dbReference type="Proteomes" id="UP001597304"/>
    </source>
</evidence>
<feature type="signal peptide" evidence="2">
    <location>
        <begin position="1"/>
        <end position="26"/>
    </location>
</feature>
<dbReference type="CDD" id="cd07012">
    <property type="entry name" value="PBP2_Bug_TTT"/>
    <property type="match status" value="1"/>
</dbReference>
<dbReference type="PANTHER" id="PTHR42928">
    <property type="entry name" value="TRICARBOXYLATE-BINDING PROTEIN"/>
    <property type="match status" value="1"/>
</dbReference>
<dbReference type="Gene3D" id="3.40.190.10">
    <property type="entry name" value="Periplasmic binding protein-like II"/>
    <property type="match status" value="1"/>
</dbReference>
<comment type="similarity">
    <text evidence="1">Belongs to the UPF0065 (bug) family.</text>
</comment>
<dbReference type="PANTHER" id="PTHR42928:SF5">
    <property type="entry name" value="BLR1237 PROTEIN"/>
    <property type="match status" value="1"/>
</dbReference>
<accession>A0ABW4KWU9</accession>
<evidence type="ECO:0000256" key="1">
    <source>
        <dbReference type="ARBA" id="ARBA00006987"/>
    </source>
</evidence>
<proteinExistence type="inferred from homology"/>
<evidence type="ECO:0000256" key="2">
    <source>
        <dbReference type="SAM" id="SignalP"/>
    </source>
</evidence>
<dbReference type="Proteomes" id="UP001597304">
    <property type="component" value="Unassembled WGS sequence"/>
</dbReference>
<dbReference type="EMBL" id="JBHUEJ010000019">
    <property type="protein sequence ID" value="MFD1710800.1"/>
    <property type="molecule type" value="Genomic_DNA"/>
</dbReference>
<sequence length="329" mass="34912">MSLPNRRRATAHLSALAALIAAPSLAARAQARTWPTRPVRFVVAFPPGGLADVMMRAIQPALTQALGQPVVIDNRGGAGGNVAGVEMLRAKDDHTFLVTVSTTESVNPSMFSAMPFDPAKQLQHIALLANSQLFLVTRPTLPPNDLKAFVAYAKAHPGKMSYGSAGTGTTPHIGGELFKQGAGIFATHIPYRGAAPAIQDVMAGQIDFAFAPGTVFPMVKTGKLKLLAVASKARTPNYPSAPTFTENGIPDVFADTLFGVYGPAGMPAEVVTLLNREINRQLAEPAIRAKFAEMGADAMPISPDQFKSQVRAETELFSRIVKARSIKAE</sequence>
<protein>
    <submittedName>
        <fullName evidence="3">Bug family tripartite tricarboxylate transporter substrate binding protein</fullName>
    </submittedName>
</protein>